<keyword evidence="5" id="KW-1133">Transmembrane helix</keyword>
<dbReference type="Gene3D" id="3.40.50.300">
    <property type="entry name" value="P-loop containing nucleotide triphosphate hydrolases"/>
    <property type="match status" value="1"/>
</dbReference>
<dbReference type="InterPro" id="IPR027417">
    <property type="entry name" value="P-loop_NTPase"/>
</dbReference>
<feature type="transmembrane region" description="Helical" evidence="5">
    <location>
        <begin position="415"/>
        <end position="435"/>
    </location>
</feature>
<dbReference type="PROSITE" id="PS00211">
    <property type="entry name" value="ABC_TRANSPORTER_1"/>
    <property type="match status" value="1"/>
</dbReference>
<dbReference type="OrthoDB" id="6500128at2759"/>
<proteinExistence type="inferred from homology"/>
<dbReference type="GO" id="GO:0016020">
    <property type="term" value="C:membrane"/>
    <property type="evidence" value="ECO:0007669"/>
    <property type="project" value="UniProtKB-SubCell"/>
</dbReference>
<dbReference type="CDD" id="cd03250">
    <property type="entry name" value="ABCC_MRP_domain1"/>
    <property type="match status" value="1"/>
</dbReference>
<dbReference type="GO" id="GO:0016887">
    <property type="term" value="F:ATP hydrolysis activity"/>
    <property type="evidence" value="ECO:0007669"/>
    <property type="project" value="InterPro"/>
</dbReference>
<feature type="domain" description="ABC transporter" evidence="6">
    <location>
        <begin position="48"/>
        <end position="299"/>
    </location>
</feature>
<evidence type="ECO:0000256" key="2">
    <source>
        <dbReference type="ARBA" id="ARBA00009726"/>
    </source>
</evidence>
<dbReference type="InterPro" id="IPR003439">
    <property type="entry name" value="ABC_transporter-like_ATP-bd"/>
</dbReference>
<comment type="caution">
    <text evidence="7">The sequence shown here is derived from an EMBL/GenBank/DDBJ whole genome shotgun (WGS) entry which is preliminary data.</text>
</comment>
<evidence type="ECO:0000256" key="5">
    <source>
        <dbReference type="SAM" id="Phobius"/>
    </source>
</evidence>
<evidence type="ECO:0000256" key="3">
    <source>
        <dbReference type="ARBA" id="ARBA00022741"/>
    </source>
</evidence>
<dbReference type="EMBL" id="LSSL01001175">
    <property type="protein sequence ID" value="OLY82924.1"/>
    <property type="molecule type" value="Genomic_DNA"/>
</dbReference>
<accession>A0A1R0H1C7</accession>
<dbReference type="GO" id="GO:0042626">
    <property type="term" value="F:ATPase-coupled transmembrane transporter activity"/>
    <property type="evidence" value="ECO:0007669"/>
    <property type="project" value="TreeGrafter"/>
</dbReference>
<gene>
    <name evidence="7" type="ORF">AYI68_g2946</name>
</gene>
<evidence type="ECO:0000256" key="1">
    <source>
        <dbReference type="ARBA" id="ARBA00004141"/>
    </source>
</evidence>
<keyword evidence="8" id="KW-1185">Reference proteome</keyword>
<organism evidence="7 8">
    <name type="scientific">Smittium mucronatum</name>
    <dbReference type="NCBI Taxonomy" id="133383"/>
    <lineage>
        <taxon>Eukaryota</taxon>
        <taxon>Fungi</taxon>
        <taxon>Fungi incertae sedis</taxon>
        <taxon>Zoopagomycota</taxon>
        <taxon>Kickxellomycotina</taxon>
        <taxon>Harpellomycetes</taxon>
        <taxon>Harpellales</taxon>
        <taxon>Legeriomycetaceae</taxon>
        <taxon>Smittium</taxon>
    </lineage>
</organism>
<keyword evidence="3" id="KW-0547">Nucleotide-binding</keyword>
<evidence type="ECO:0000256" key="4">
    <source>
        <dbReference type="ARBA" id="ARBA00022840"/>
    </source>
</evidence>
<dbReference type="Pfam" id="PF00005">
    <property type="entry name" value="ABC_tran"/>
    <property type="match status" value="1"/>
</dbReference>
<dbReference type="InterPro" id="IPR017871">
    <property type="entry name" value="ABC_transporter-like_CS"/>
</dbReference>
<dbReference type="SUPFAM" id="SSF52540">
    <property type="entry name" value="P-loop containing nucleoside triphosphate hydrolases"/>
    <property type="match status" value="1"/>
</dbReference>
<dbReference type="PANTHER" id="PTHR24223">
    <property type="entry name" value="ATP-BINDING CASSETTE SUB-FAMILY C"/>
    <property type="match status" value="1"/>
</dbReference>
<comment type="subcellular location">
    <subcellularLocation>
        <location evidence="1">Membrane</location>
        <topology evidence="1">Multi-pass membrane protein</topology>
    </subcellularLocation>
</comment>
<dbReference type="InterPro" id="IPR003593">
    <property type="entry name" value="AAA+_ATPase"/>
</dbReference>
<name>A0A1R0H1C7_9FUNG</name>
<comment type="similarity">
    <text evidence="2">Belongs to the ABC transporter superfamily. ABCC family. Conjugate transporter (TC 3.A.1.208) subfamily.</text>
</comment>
<dbReference type="STRING" id="133383.A0A1R0H1C7"/>
<keyword evidence="5" id="KW-0812">Transmembrane</keyword>
<evidence type="ECO:0000313" key="8">
    <source>
        <dbReference type="Proteomes" id="UP000187455"/>
    </source>
</evidence>
<dbReference type="PROSITE" id="PS50893">
    <property type="entry name" value="ABC_TRANSPORTER_2"/>
    <property type="match status" value="1"/>
</dbReference>
<keyword evidence="5" id="KW-0472">Membrane</keyword>
<dbReference type="SMART" id="SM00382">
    <property type="entry name" value="AAA"/>
    <property type="match status" value="1"/>
</dbReference>
<dbReference type="Proteomes" id="UP000187455">
    <property type="component" value="Unassembled WGS sequence"/>
</dbReference>
<sequence>MENANFSWKDTGICSLKSDNILSDSSKKSTNGIFISKSVKGSIDGSELQNNSCNLSFDVKLSKHTTALKNISISISEGELWGVIGPVGSGKSSLCHAILGEMHKISGILNVNVNTNSFKNQNDDPMHSNSKSQFPKKTQLVAYASQSPWIFGGTVKENILFGNTYEESWFNTVVNACTLDKDFIAFEKRENTLIGEKGATLSGGQKARVALARAIYTRANVYLLDDPLSAVDPKVARHLFDHVIKGLLKKKTVILVTHQLQLVYGCDKIILLEDGCIAECGLPNSISKLDKHILNDTRKDEFKNTKKLSDNSDVGEVFQNYEEFNVIKKQNIDTKPDCSEMKRENSFSEKILSIEGGLDSHQIPLDVLSFTEQENYGANILENNENLKIGNEESMEKNRMGLNMYIKFFNFGSSYIILSLSLLLVFAMQGVTIYADYYLSAWSSLPLEKKESDKKVLVYFILNTTSFFEWSISGYG</sequence>
<reference evidence="7 8" key="1">
    <citation type="journal article" date="2016" name="Mol. Biol. Evol.">
        <title>Genome-Wide Survey of Gut Fungi (Harpellales) Reveals the First Horizontally Transferred Ubiquitin Gene from a Mosquito Host.</title>
        <authorList>
            <person name="Wang Y."/>
            <person name="White M.M."/>
            <person name="Kvist S."/>
            <person name="Moncalvo J.M."/>
        </authorList>
    </citation>
    <scope>NUCLEOTIDE SEQUENCE [LARGE SCALE GENOMIC DNA]</scope>
    <source>
        <strain evidence="7 8">ALG-7-W6</strain>
    </source>
</reference>
<protein>
    <submittedName>
        <fullName evidence="7">Multidrug resistance-associated protein 4</fullName>
    </submittedName>
</protein>
<dbReference type="AlphaFoldDB" id="A0A1R0H1C7"/>
<evidence type="ECO:0000259" key="6">
    <source>
        <dbReference type="PROSITE" id="PS50893"/>
    </source>
</evidence>
<dbReference type="GO" id="GO:0005524">
    <property type="term" value="F:ATP binding"/>
    <property type="evidence" value="ECO:0007669"/>
    <property type="project" value="UniProtKB-KW"/>
</dbReference>
<dbReference type="PANTHER" id="PTHR24223:SF456">
    <property type="entry name" value="MULTIDRUG RESISTANCE-ASSOCIATED PROTEIN LETHAL(2)03659"/>
    <property type="match status" value="1"/>
</dbReference>
<keyword evidence="4" id="KW-0067">ATP-binding</keyword>
<evidence type="ECO:0000313" key="7">
    <source>
        <dbReference type="EMBL" id="OLY82924.1"/>
    </source>
</evidence>
<dbReference type="InterPro" id="IPR050173">
    <property type="entry name" value="ABC_transporter_C-like"/>
</dbReference>